<comment type="caution">
    <text evidence="2">The sequence shown here is derived from an EMBL/GenBank/DDBJ whole genome shotgun (WGS) entry which is preliminary data.</text>
</comment>
<accession>A0A1X1WKH4</accession>
<dbReference type="EMBL" id="JAPQYE010000012">
    <property type="protein sequence ID" value="MCZ0730780.1"/>
    <property type="molecule type" value="Genomic_DNA"/>
</dbReference>
<organism evidence="2 3">
    <name type="scientific">Mycolicibacterium iranicum</name>
    <name type="common">Mycobacterium iranicum</name>
    <dbReference type="NCBI Taxonomy" id="912594"/>
    <lineage>
        <taxon>Bacteria</taxon>
        <taxon>Bacillati</taxon>
        <taxon>Actinomycetota</taxon>
        <taxon>Actinomycetes</taxon>
        <taxon>Mycobacteriales</taxon>
        <taxon>Mycobacteriaceae</taxon>
        <taxon>Mycolicibacterium</taxon>
    </lineage>
</organism>
<dbReference type="EMBL" id="LQPC01000032">
    <property type="protein sequence ID" value="ORV87096.1"/>
    <property type="molecule type" value="Genomic_DNA"/>
</dbReference>
<sequence>MTYGYNALLSRLVGYHLQSIHLAGGYVQFTFTSLSLGDNPVLTFEVMPVVETPTGRVVNGQQGYADAIRALIGHHVTGTEEAEDDGFQVEFGEMALIMRPTAEELCGPVIAMLSDFGDGASRSWTPGREAFEYLARYGPDRHRIAGDRRPS</sequence>
<evidence type="ECO:0000313" key="1">
    <source>
        <dbReference type="EMBL" id="MCZ0730780.1"/>
    </source>
</evidence>
<evidence type="ECO:0000313" key="3">
    <source>
        <dbReference type="Proteomes" id="UP000193622"/>
    </source>
</evidence>
<proteinExistence type="predicted"/>
<evidence type="ECO:0000313" key="4">
    <source>
        <dbReference type="Proteomes" id="UP001084650"/>
    </source>
</evidence>
<dbReference type="AlphaFoldDB" id="A0A1X1WKH4"/>
<gene>
    <name evidence="2" type="ORF">AWC12_18155</name>
    <name evidence="1" type="ORF">OY187_22255</name>
</gene>
<dbReference type="RefSeq" id="WP_024444449.1">
    <property type="nucleotide sequence ID" value="NZ_JAPQYE010000012.1"/>
</dbReference>
<evidence type="ECO:0000313" key="2">
    <source>
        <dbReference type="EMBL" id="ORV87096.1"/>
    </source>
</evidence>
<keyword evidence="4" id="KW-1185">Reference proteome</keyword>
<name>A0A1X1WKH4_MYCIR</name>
<dbReference type="Proteomes" id="UP001084650">
    <property type="component" value="Unassembled WGS sequence"/>
</dbReference>
<protein>
    <submittedName>
        <fullName evidence="2">Uncharacterized protein</fullName>
    </submittedName>
</protein>
<reference evidence="1" key="2">
    <citation type="submission" date="2022-12" db="EMBL/GenBank/DDBJ databases">
        <title>Whole genome sequence of Mycolicibacterium iranicum strain SBH312.</title>
        <authorList>
            <person name="Jani J."/>
            <person name="Arifin Mustapha Z."/>
            <person name="Ahmed K."/>
            <person name="Kai Ling C."/>
        </authorList>
    </citation>
    <scope>NUCLEOTIDE SEQUENCE</scope>
    <source>
        <strain evidence="1">SBH312</strain>
    </source>
</reference>
<reference evidence="2 3" key="1">
    <citation type="submission" date="2016-01" db="EMBL/GenBank/DDBJ databases">
        <title>The new phylogeny of the genus Mycobacterium.</title>
        <authorList>
            <person name="Tarcisio F."/>
            <person name="Conor M."/>
            <person name="Antonella G."/>
            <person name="Elisabetta G."/>
            <person name="Giulia F.S."/>
            <person name="Sara T."/>
            <person name="Anna F."/>
            <person name="Clotilde B."/>
            <person name="Roberto B."/>
            <person name="Veronica D.S."/>
            <person name="Fabio R."/>
            <person name="Monica P."/>
            <person name="Olivier J."/>
            <person name="Enrico T."/>
            <person name="Nicola S."/>
        </authorList>
    </citation>
    <scope>NUCLEOTIDE SEQUENCE [LARGE SCALE GENOMIC DNA]</scope>
    <source>
        <strain evidence="2 3">DSM 45541</strain>
    </source>
</reference>
<dbReference type="Proteomes" id="UP000193622">
    <property type="component" value="Unassembled WGS sequence"/>
</dbReference>